<evidence type="ECO:0000256" key="1">
    <source>
        <dbReference type="ARBA" id="ARBA00004239"/>
    </source>
</evidence>
<keyword evidence="10" id="KW-1185">Reference proteome</keyword>
<dbReference type="PANTHER" id="PTHR24276:SF98">
    <property type="entry name" value="FI18310P1-RELATED"/>
    <property type="match status" value="1"/>
</dbReference>
<dbReference type="CDD" id="cd00190">
    <property type="entry name" value="Tryp_SPc"/>
    <property type="match status" value="1"/>
</dbReference>
<evidence type="ECO:0000256" key="2">
    <source>
        <dbReference type="ARBA" id="ARBA00007664"/>
    </source>
</evidence>
<dbReference type="GO" id="GO:0006508">
    <property type="term" value="P:proteolysis"/>
    <property type="evidence" value="ECO:0007669"/>
    <property type="project" value="UniProtKB-KW"/>
</dbReference>
<dbReference type="GO" id="GO:0004252">
    <property type="term" value="F:serine-type endopeptidase activity"/>
    <property type="evidence" value="ECO:0007669"/>
    <property type="project" value="InterPro"/>
</dbReference>
<dbReference type="InterPro" id="IPR050430">
    <property type="entry name" value="Peptidase_S1"/>
</dbReference>
<feature type="domain" description="Peptidase S1" evidence="8">
    <location>
        <begin position="28"/>
        <end position="254"/>
    </location>
</feature>
<evidence type="ECO:0000313" key="9">
    <source>
        <dbReference type="EMBL" id="KAK5638680.1"/>
    </source>
</evidence>
<organism evidence="9 10">
    <name type="scientific">Pyrocoelia pectoralis</name>
    <dbReference type="NCBI Taxonomy" id="417401"/>
    <lineage>
        <taxon>Eukaryota</taxon>
        <taxon>Metazoa</taxon>
        <taxon>Ecdysozoa</taxon>
        <taxon>Arthropoda</taxon>
        <taxon>Hexapoda</taxon>
        <taxon>Insecta</taxon>
        <taxon>Pterygota</taxon>
        <taxon>Neoptera</taxon>
        <taxon>Endopterygota</taxon>
        <taxon>Coleoptera</taxon>
        <taxon>Polyphaga</taxon>
        <taxon>Elateriformia</taxon>
        <taxon>Elateroidea</taxon>
        <taxon>Lampyridae</taxon>
        <taxon>Lampyrinae</taxon>
        <taxon>Pyrocoelia</taxon>
    </lineage>
</organism>
<feature type="chain" id="PRO_5043055798" description="Peptidase S1 domain-containing protein" evidence="7">
    <location>
        <begin position="16"/>
        <end position="263"/>
    </location>
</feature>
<dbReference type="InterPro" id="IPR001254">
    <property type="entry name" value="Trypsin_dom"/>
</dbReference>
<name>A0AAN7UV26_9COLE</name>
<keyword evidence="7" id="KW-0732">Signal</keyword>
<reference evidence="9 10" key="1">
    <citation type="journal article" date="2024" name="Insects">
        <title>An Improved Chromosome-Level Genome Assembly of the Firefly Pyrocoelia pectoralis.</title>
        <authorList>
            <person name="Fu X."/>
            <person name="Meyer-Rochow V.B."/>
            <person name="Ballantyne L."/>
            <person name="Zhu X."/>
        </authorList>
    </citation>
    <scope>NUCLEOTIDE SEQUENCE [LARGE SCALE GENOMIC DNA]</scope>
    <source>
        <strain evidence="9">XCY_ONT2</strain>
    </source>
</reference>
<dbReference type="AlphaFoldDB" id="A0AAN7UV26"/>
<dbReference type="PANTHER" id="PTHR24276">
    <property type="entry name" value="POLYSERASE-RELATED"/>
    <property type="match status" value="1"/>
</dbReference>
<evidence type="ECO:0000256" key="5">
    <source>
        <dbReference type="ARBA" id="ARBA00022825"/>
    </source>
</evidence>
<dbReference type="InterPro" id="IPR018114">
    <property type="entry name" value="TRYPSIN_HIS"/>
</dbReference>
<dbReference type="FunFam" id="2.40.10.10:FF:000068">
    <property type="entry name" value="transmembrane protease serine 2"/>
    <property type="match status" value="1"/>
</dbReference>
<dbReference type="GO" id="GO:0005576">
    <property type="term" value="C:extracellular region"/>
    <property type="evidence" value="ECO:0007669"/>
    <property type="project" value="UniProtKB-SubCell"/>
</dbReference>
<sequence length="263" mass="28819">MLVCFCYVLIAVVSANSYETNGFLDIRIVGGSEAPDHVFPHQISIQIPKLGHICSGSIVTKKCILTAAHCVYRMDPGIMTVVAGTSTLSSGGTRYAVNQAIHHEAYDTFLKTNDVAVLKLSQELVFDEKIQRISLSKVHPSPQTQCTLTGWGYTSTSSNELPDNLQQINLTTISVEQCRKVLPSNSRPITYNQTCTLAPVGQGACVRDSGAALINNANRELVGVVSWGYPCGLGKPDVFTTVYGYKDWIEEKCKEPKYYFISK</sequence>
<dbReference type="Pfam" id="PF00089">
    <property type="entry name" value="Trypsin"/>
    <property type="match status" value="1"/>
</dbReference>
<evidence type="ECO:0000313" key="10">
    <source>
        <dbReference type="Proteomes" id="UP001329430"/>
    </source>
</evidence>
<dbReference type="EMBL" id="JAVRBK010000010">
    <property type="protein sequence ID" value="KAK5638680.1"/>
    <property type="molecule type" value="Genomic_DNA"/>
</dbReference>
<comment type="subcellular location">
    <subcellularLocation>
        <location evidence="1">Secreted</location>
        <location evidence="1">Extracellular space</location>
    </subcellularLocation>
</comment>
<comment type="caution">
    <text evidence="9">The sequence shown here is derived from an EMBL/GenBank/DDBJ whole genome shotgun (WGS) entry which is preliminary data.</text>
</comment>
<dbReference type="Proteomes" id="UP001329430">
    <property type="component" value="Chromosome 10"/>
</dbReference>
<dbReference type="InterPro" id="IPR009003">
    <property type="entry name" value="Peptidase_S1_PA"/>
</dbReference>
<dbReference type="SMART" id="SM00020">
    <property type="entry name" value="Tryp_SPc"/>
    <property type="match status" value="1"/>
</dbReference>
<dbReference type="FunFam" id="2.40.10.10:FF:000036">
    <property type="entry name" value="Trypsin beta"/>
    <property type="match status" value="1"/>
</dbReference>
<proteinExistence type="inferred from homology"/>
<dbReference type="InterPro" id="IPR001314">
    <property type="entry name" value="Peptidase_S1A"/>
</dbReference>
<evidence type="ECO:0000259" key="8">
    <source>
        <dbReference type="PROSITE" id="PS50240"/>
    </source>
</evidence>
<comment type="similarity">
    <text evidence="2">Belongs to the peptidase S1 family.</text>
</comment>
<protein>
    <recommendedName>
        <fullName evidence="8">Peptidase S1 domain-containing protein</fullName>
    </recommendedName>
</protein>
<evidence type="ECO:0000256" key="3">
    <source>
        <dbReference type="ARBA" id="ARBA00022670"/>
    </source>
</evidence>
<gene>
    <name evidence="9" type="ORF">RI129_012975</name>
</gene>
<dbReference type="PRINTS" id="PR00722">
    <property type="entry name" value="CHYMOTRYPSIN"/>
</dbReference>
<evidence type="ECO:0000256" key="7">
    <source>
        <dbReference type="SAM" id="SignalP"/>
    </source>
</evidence>
<evidence type="ECO:0000256" key="6">
    <source>
        <dbReference type="ARBA" id="ARBA00023157"/>
    </source>
</evidence>
<evidence type="ECO:0000256" key="4">
    <source>
        <dbReference type="ARBA" id="ARBA00022801"/>
    </source>
</evidence>
<keyword evidence="3" id="KW-0645">Protease</keyword>
<keyword evidence="5" id="KW-0720">Serine protease</keyword>
<keyword evidence="4" id="KW-0378">Hydrolase</keyword>
<keyword evidence="6" id="KW-1015">Disulfide bond</keyword>
<feature type="signal peptide" evidence="7">
    <location>
        <begin position="1"/>
        <end position="15"/>
    </location>
</feature>
<dbReference type="PROSITE" id="PS50240">
    <property type="entry name" value="TRYPSIN_DOM"/>
    <property type="match status" value="1"/>
</dbReference>
<dbReference type="Gene3D" id="2.40.10.10">
    <property type="entry name" value="Trypsin-like serine proteases"/>
    <property type="match status" value="2"/>
</dbReference>
<dbReference type="PROSITE" id="PS00134">
    <property type="entry name" value="TRYPSIN_HIS"/>
    <property type="match status" value="1"/>
</dbReference>
<accession>A0AAN7UV26</accession>
<dbReference type="InterPro" id="IPR043504">
    <property type="entry name" value="Peptidase_S1_PA_chymotrypsin"/>
</dbReference>
<dbReference type="SUPFAM" id="SSF50494">
    <property type="entry name" value="Trypsin-like serine proteases"/>
    <property type="match status" value="1"/>
</dbReference>